<dbReference type="InterPro" id="IPR000998">
    <property type="entry name" value="MAM_dom"/>
</dbReference>
<keyword evidence="2" id="KW-0732">Signal</keyword>
<dbReference type="SMART" id="SM00137">
    <property type="entry name" value="MAM"/>
    <property type="match status" value="1"/>
</dbReference>
<gene>
    <name evidence="6" type="ORF">H4Q32_003544</name>
</gene>
<evidence type="ECO:0000259" key="5">
    <source>
        <dbReference type="PROSITE" id="PS51864"/>
    </source>
</evidence>
<proteinExistence type="predicted"/>
<dbReference type="InterPro" id="IPR002083">
    <property type="entry name" value="MATH/TRAF_dom"/>
</dbReference>
<dbReference type="Pfam" id="PF01400">
    <property type="entry name" value="Astacin"/>
    <property type="match status" value="1"/>
</dbReference>
<dbReference type="SUPFAM" id="SSF49599">
    <property type="entry name" value="TRAF domain-like"/>
    <property type="match status" value="1"/>
</dbReference>
<feature type="binding site" evidence="1">
    <location>
        <position position="164"/>
    </location>
    <ligand>
        <name>Zn(2+)</name>
        <dbReference type="ChEBI" id="CHEBI:29105"/>
        <note>catalytic</note>
    </ligand>
</feature>
<dbReference type="InterPro" id="IPR024079">
    <property type="entry name" value="MetalloPept_cat_dom_sf"/>
</dbReference>
<organism evidence="6 7">
    <name type="scientific">Labeo rohita</name>
    <name type="common">Indian major carp</name>
    <name type="synonym">Cyprinus rohita</name>
    <dbReference type="NCBI Taxonomy" id="84645"/>
    <lineage>
        <taxon>Eukaryota</taxon>
        <taxon>Metazoa</taxon>
        <taxon>Chordata</taxon>
        <taxon>Craniata</taxon>
        <taxon>Vertebrata</taxon>
        <taxon>Euteleostomi</taxon>
        <taxon>Actinopterygii</taxon>
        <taxon>Neopterygii</taxon>
        <taxon>Teleostei</taxon>
        <taxon>Ostariophysi</taxon>
        <taxon>Cypriniformes</taxon>
        <taxon>Cyprinidae</taxon>
        <taxon>Labeoninae</taxon>
        <taxon>Labeonini</taxon>
        <taxon>Labeo</taxon>
    </lineage>
</organism>
<accession>A0ABQ8MZ42</accession>
<dbReference type="Pfam" id="PF22486">
    <property type="entry name" value="MATH_2"/>
    <property type="match status" value="1"/>
</dbReference>
<evidence type="ECO:0000256" key="2">
    <source>
        <dbReference type="RuleBase" id="RU361183"/>
    </source>
</evidence>
<sequence length="686" mass="76359">MGPGATAHTLLFLMHFSYLFGCEIFLYCTKMKCKCVKAATDCISADFAEYNVDGGKEDLFDINEDAGLDLFEGDIVYDEKSGRNSIIGDEYRWPKAFEQYRLKSCIDYKPWSGEENYISVFKGNGCFSSVGNRRVGKQRLSIGSGCDRIATIEHEFLHVLGFWHEQSRSDRDDYVSIIWDRITEAFQSGAEPTIVTKIPAFSDVIGQRMEFSDSDLLKLNRLYNCSSSSTFLDSCDFELENICGMIQSRENDANANWQRVSRAAGGPDTDYTNMGRCDGKGYFMHFSTASGPEGNRALLESRVLYPKRGFQCLQFFLYNSGHINDQLRIWTREYDTANPNGTLRLIQQVEAPPGDQWQLHHISLNVSRKFRVVFEGIKGSGSAGGLSLDDINLSETSCPEHVWRIKDFKSVLENTPMDVAIYSPRFTSKDGYSFQMGLYPGGKAGYPGELGAYAHLTSGAGAVDDGLVWPARWKQMTMMLMDQNADIRKRMNNQRSVTTDPTMTVEGTDDFFWDDPRKVGVKVTEGDGTEYFRGPGAGTAVFLTQARALSRDFIKGGDAIFLLTMEDISHLVVSQPLPSTTTIPPDNSTSFSTSSSAAPPDPCVSVHCENDGVCVVGQDWWHYGDRCQFKSSTQSSVLTAAVASVAVFVFMLMVTVVSVVCVKKQQKKVQLDGEGITMKNVNSFKI</sequence>
<dbReference type="InterPro" id="IPR013320">
    <property type="entry name" value="ConA-like_dom_sf"/>
</dbReference>
<dbReference type="PROSITE" id="PS00740">
    <property type="entry name" value="MAM_1"/>
    <property type="match status" value="1"/>
</dbReference>
<keyword evidence="3" id="KW-0472">Membrane</keyword>
<dbReference type="Gene3D" id="2.60.120.200">
    <property type="match status" value="1"/>
</dbReference>
<keyword evidence="1 2" id="KW-0482">Metalloprotease</keyword>
<dbReference type="SMART" id="SM00235">
    <property type="entry name" value="ZnMc"/>
    <property type="match status" value="1"/>
</dbReference>
<dbReference type="PANTHER" id="PTHR10127">
    <property type="entry name" value="DISCOIDIN, CUB, EGF, LAMININ , AND ZINC METALLOPROTEASE DOMAIN CONTAINING"/>
    <property type="match status" value="1"/>
</dbReference>
<dbReference type="Proteomes" id="UP000830375">
    <property type="component" value="Unassembled WGS sequence"/>
</dbReference>
<evidence type="ECO:0000313" key="6">
    <source>
        <dbReference type="EMBL" id="KAI2667138.1"/>
    </source>
</evidence>
<feature type="active site" evidence="1">
    <location>
        <position position="155"/>
    </location>
</feature>
<keyword evidence="1 2" id="KW-0378">Hydrolase</keyword>
<feature type="domain" description="MAM" evidence="4">
    <location>
        <begin position="233"/>
        <end position="400"/>
    </location>
</feature>
<dbReference type="CDD" id="cd06263">
    <property type="entry name" value="MAM"/>
    <property type="match status" value="1"/>
</dbReference>
<comment type="caution">
    <text evidence="6">The sequence shown here is derived from an EMBL/GenBank/DDBJ whole genome shotgun (WGS) entry which is preliminary data.</text>
</comment>
<dbReference type="EMBL" id="JACTAM010000002">
    <property type="protein sequence ID" value="KAI2667138.1"/>
    <property type="molecule type" value="Genomic_DNA"/>
</dbReference>
<dbReference type="InterPro" id="IPR001506">
    <property type="entry name" value="Peptidase_M12A"/>
</dbReference>
<dbReference type="Gene3D" id="2.60.210.10">
    <property type="entry name" value="Apoptosis, Tumor Necrosis Factor Receptor Associated Protein 2, Chain A"/>
    <property type="match status" value="1"/>
</dbReference>
<feature type="transmembrane region" description="Helical" evidence="3">
    <location>
        <begin position="637"/>
        <end position="662"/>
    </location>
</feature>
<name>A0ABQ8MZ42_LABRO</name>
<feature type="signal peptide" evidence="2">
    <location>
        <begin position="1"/>
        <end position="21"/>
    </location>
</feature>
<comment type="cofactor">
    <cofactor evidence="1 2">
        <name>Zn(2+)</name>
        <dbReference type="ChEBI" id="CHEBI:29105"/>
    </cofactor>
    <text evidence="1 2">Binds 1 zinc ion per subunit.</text>
</comment>
<dbReference type="PROSITE" id="PS51864">
    <property type="entry name" value="ASTACIN"/>
    <property type="match status" value="1"/>
</dbReference>
<keyword evidence="7" id="KW-1185">Reference proteome</keyword>
<feature type="binding site" evidence="1">
    <location>
        <position position="154"/>
    </location>
    <ligand>
        <name>Zn(2+)</name>
        <dbReference type="ChEBI" id="CHEBI:29105"/>
        <note>catalytic</note>
    </ligand>
</feature>
<dbReference type="SUPFAM" id="SSF55486">
    <property type="entry name" value="Metalloproteases ('zincins'), catalytic domain"/>
    <property type="match status" value="1"/>
</dbReference>
<dbReference type="InterPro" id="IPR006026">
    <property type="entry name" value="Peptidase_Metallo"/>
</dbReference>
<feature type="binding site" evidence="1">
    <location>
        <position position="158"/>
    </location>
    <ligand>
        <name>Zn(2+)</name>
        <dbReference type="ChEBI" id="CHEBI:29105"/>
        <note>catalytic</note>
    </ligand>
</feature>
<keyword evidence="1 2" id="KW-0862">Zinc</keyword>
<dbReference type="Gene3D" id="3.40.390.10">
    <property type="entry name" value="Collagenase (Catalytic Domain)"/>
    <property type="match status" value="1"/>
</dbReference>
<dbReference type="EC" id="3.4.24.-" evidence="2"/>
<dbReference type="PANTHER" id="PTHR10127:SF903">
    <property type="entry name" value="MEPRIN A SUBUNIT"/>
    <property type="match status" value="1"/>
</dbReference>
<evidence type="ECO:0000256" key="3">
    <source>
        <dbReference type="SAM" id="Phobius"/>
    </source>
</evidence>
<keyword evidence="3" id="KW-0812">Transmembrane</keyword>
<keyword evidence="3" id="KW-1133">Transmembrane helix</keyword>
<evidence type="ECO:0000313" key="7">
    <source>
        <dbReference type="Proteomes" id="UP000830375"/>
    </source>
</evidence>
<feature type="domain" description="Peptidase M12A" evidence="5">
    <location>
        <begin position="51"/>
        <end position="226"/>
    </location>
</feature>
<comment type="caution">
    <text evidence="1">Lacks conserved residue(s) required for the propagation of feature annotation.</text>
</comment>
<keyword evidence="1 2" id="KW-0479">Metal-binding</keyword>
<evidence type="ECO:0000259" key="4">
    <source>
        <dbReference type="PROSITE" id="PS50060"/>
    </source>
</evidence>
<reference evidence="6 7" key="1">
    <citation type="submission" date="2022-01" db="EMBL/GenBank/DDBJ databases">
        <title>A high-quality chromosome-level genome assembly of rohu carp, Labeo rohita.</title>
        <authorList>
            <person name="Arick M.A. II"/>
            <person name="Hsu C.-Y."/>
            <person name="Magbanua Z."/>
            <person name="Pechanova O."/>
            <person name="Grover C."/>
            <person name="Miller E."/>
            <person name="Thrash A."/>
            <person name="Ezzel L."/>
            <person name="Alam S."/>
            <person name="Benzie J."/>
            <person name="Hamilton M."/>
            <person name="Karsi A."/>
            <person name="Lawrence M.L."/>
            <person name="Peterson D.G."/>
        </authorList>
    </citation>
    <scope>NUCLEOTIDE SEQUENCE [LARGE SCALE GENOMIC DNA]</scope>
    <source>
        <strain evidence="7">BAU-BD-2019</strain>
        <tissue evidence="6">Blood</tissue>
    </source>
</reference>
<protein>
    <recommendedName>
        <fullName evidence="2">Metalloendopeptidase</fullName>
        <ecNumber evidence="2">3.4.24.-</ecNumber>
    </recommendedName>
</protein>
<dbReference type="PRINTS" id="PR00020">
    <property type="entry name" value="MAMDOMAIN"/>
</dbReference>
<feature type="chain" id="PRO_5044980516" description="Metalloendopeptidase" evidence="2">
    <location>
        <begin position="22"/>
        <end position="686"/>
    </location>
</feature>
<dbReference type="PROSITE" id="PS50060">
    <property type="entry name" value="MAM_2"/>
    <property type="match status" value="1"/>
</dbReference>
<dbReference type="PRINTS" id="PR00480">
    <property type="entry name" value="ASTACIN"/>
</dbReference>
<keyword evidence="1 2" id="KW-0645">Protease</keyword>
<dbReference type="SUPFAM" id="SSF49899">
    <property type="entry name" value="Concanavalin A-like lectins/glucanases"/>
    <property type="match status" value="1"/>
</dbReference>
<dbReference type="InterPro" id="IPR008974">
    <property type="entry name" value="TRAF-like"/>
</dbReference>
<evidence type="ECO:0000256" key="1">
    <source>
        <dbReference type="PROSITE-ProRule" id="PRU01211"/>
    </source>
</evidence>
<dbReference type="Pfam" id="PF00629">
    <property type="entry name" value="MAM"/>
    <property type="match status" value="1"/>
</dbReference>